<keyword evidence="6" id="KW-0812">Transmembrane</keyword>
<evidence type="ECO:0000256" key="3">
    <source>
        <dbReference type="ARBA" id="ARBA00022676"/>
    </source>
</evidence>
<evidence type="ECO:0000313" key="8">
    <source>
        <dbReference type="EMBL" id="CAL5217396.1"/>
    </source>
</evidence>
<name>A0AAT9J3Z6_9MYRT</name>
<gene>
    <name evidence="8" type="primary">XAPT</name>
</gene>
<evidence type="ECO:0000259" key="7">
    <source>
        <dbReference type="Pfam" id="PF03016"/>
    </source>
</evidence>
<reference evidence="8" key="1">
    <citation type="submission" date="2024-06" db="EMBL/GenBank/DDBJ databases">
        <authorList>
            <person name="Wilson F. L. L."/>
        </authorList>
    </citation>
    <scope>NUCLEOTIDE SEQUENCE</scope>
</reference>
<dbReference type="PANTHER" id="PTHR11062:SF255">
    <property type="entry name" value="XYLOGLUCAN GALACTOSYLTRANSFERASE GT17-RELATED"/>
    <property type="match status" value="1"/>
</dbReference>
<dbReference type="Pfam" id="PF03016">
    <property type="entry name" value="Exostosin_GT47"/>
    <property type="match status" value="1"/>
</dbReference>
<proteinExistence type="inferred from homology"/>
<keyword evidence="5" id="KW-0333">Golgi apparatus</keyword>
<feature type="transmembrane region" description="Helical" evidence="6">
    <location>
        <begin position="40"/>
        <end position="58"/>
    </location>
</feature>
<evidence type="ECO:0000256" key="1">
    <source>
        <dbReference type="ARBA" id="ARBA00004323"/>
    </source>
</evidence>
<dbReference type="InterPro" id="IPR040911">
    <property type="entry name" value="Exostosin_GT47"/>
</dbReference>
<dbReference type="GO" id="GO:0016757">
    <property type="term" value="F:glycosyltransferase activity"/>
    <property type="evidence" value="ECO:0007669"/>
    <property type="project" value="UniProtKB-KW"/>
</dbReference>
<protein>
    <submittedName>
        <fullName evidence="8">Xylan arabinopyranosyltransferase</fullName>
    </submittedName>
</protein>
<dbReference type="EMBL" id="OZ076309">
    <property type="protein sequence ID" value="CAL5217396.1"/>
    <property type="molecule type" value="Genomic_DNA"/>
</dbReference>
<dbReference type="InterPro" id="IPR004263">
    <property type="entry name" value="Exostosin"/>
</dbReference>
<sequence>MMLRKLRNALPWTAAGAAADDKPKSSTRHPKDQASKLKPALFLISFFAFWLLLLYFRFDPRRPDAAIRGPLAINLTLDDVAGTPPDAPAACRSRAAVYVHSLPSKFNSDFLLRCRSLNIYTDMCPYVSNRGLGRPIPPVGGVGGGGGGSWFATHQFIAEMIFHARLENHPCRVRDPARANLFYVPFYAGLYASSMFRELSLPARDALAVDLAEHVQSLPAWRRRGGRDHFLVLGRTAWDFLRLSNQGPDFGANSLLDLPAVRNMSVLTVERQPWTGSNQHGIPYPSYFHPSTSAEMQAWRQHVTDSDRPHLFSFIGGPRKGPGKAAIREDLIRQCGESARCELVVCQPSSPAACHEPARVLGVMAASRFCLQAPGDSFTRRSAFDAVLAGCVPVFFSPHTAYTQYRWYLPAGDPGEYSVLIDVGEGATRLGVEIEEVLAAIPAEKAAAMRRRVIGMIPEITYAHPNATELGFRDAVDVALDALLEHVENQS</sequence>
<keyword evidence="3" id="KW-0808">Transferase</keyword>
<evidence type="ECO:0000256" key="5">
    <source>
        <dbReference type="ARBA" id="ARBA00023034"/>
    </source>
</evidence>
<accession>A0AAT9J3Z6</accession>
<evidence type="ECO:0000256" key="4">
    <source>
        <dbReference type="ARBA" id="ARBA00022968"/>
    </source>
</evidence>
<feature type="domain" description="Exostosin GT47" evidence="7">
    <location>
        <begin position="93"/>
        <end position="423"/>
    </location>
</feature>
<dbReference type="AlphaFoldDB" id="A0AAT9J3Z6"/>
<keyword evidence="6" id="KW-0472">Membrane</keyword>
<comment type="subcellular location">
    <subcellularLocation>
        <location evidence="1">Golgi apparatus membrane</location>
        <topology evidence="1">Single-pass type II membrane protein</topology>
    </subcellularLocation>
</comment>
<organism evidence="8">
    <name type="scientific">Eucalyptus dalrympleana</name>
    <dbReference type="NCBI Taxonomy" id="87668"/>
    <lineage>
        <taxon>Eukaryota</taxon>
        <taxon>Viridiplantae</taxon>
        <taxon>Streptophyta</taxon>
        <taxon>Embryophyta</taxon>
        <taxon>Tracheophyta</taxon>
        <taxon>Spermatophyta</taxon>
        <taxon>Magnoliopsida</taxon>
        <taxon>eudicotyledons</taxon>
        <taxon>Gunneridae</taxon>
        <taxon>Pentapetalae</taxon>
        <taxon>rosids</taxon>
        <taxon>malvids</taxon>
        <taxon>Myrtales</taxon>
        <taxon>Myrtaceae</taxon>
        <taxon>Myrtoideae</taxon>
        <taxon>Eucalypteae</taxon>
        <taxon>Eucalyptus</taxon>
    </lineage>
</organism>
<comment type="similarity">
    <text evidence="2">Belongs to the glycosyltransferase 47 family.</text>
</comment>
<keyword evidence="6" id="KW-1133">Transmembrane helix</keyword>
<evidence type="ECO:0000256" key="2">
    <source>
        <dbReference type="ARBA" id="ARBA00010271"/>
    </source>
</evidence>
<dbReference type="PANTHER" id="PTHR11062">
    <property type="entry name" value="EXOSTOSIN HEPARAN SULFATE GLYCOSYLTRANSFERASE -RELATED"/>
    <property type="match status" value="1"/>
</dbReference>
<keyword evidence="4" id="KW-0735">Signal-anchor</keyword>
<evidence type="ECO:0000256" key="6">
    <source>
        <dbReference type="SAM" id="Phobius"/>
    </source>
</evidence>
<keyword evidence="3" id="KW-0328">Glycosyltransferase</keyword>
<dbReference type="GO" id="GO:0000139">
    <property type="term" value="C:Golgi membrane"/>
    <property type="evidence" value="ECO:0007669"/>
    <property type="project" value="UniProtKB-SubCell"/>
</dbReference>